<dbReference type="AlphaFoldDB" id="A0A1B6KCU7"/>
<dbReference type="Gene3D" id="3.40.630.30">
    <property type="match status" value="1"/>
</dbReference>
<dbReference type="GO" id="GO:0070507">
    <property type="term" value="P:regulation of microtubule cytoskeleton organization"/>
    <property type="evidence" value="ECO:0007669"/>
    <property type="project" value="UniProtKB-UniRule"/>
</dbReference>
<protein>
    <recommendedName>
        <fullName evidence="3">Alpha-tubulin N-acetyltransferase</fullName>
        <shortName evidence="3">Alpha-TAT</shortName>
        <shortName evidence="3">TAT</shortName>
        <ecNumber evidence="3">2.3.1.108</ecNumber>
    </recommendedName>
    <alternativeName>
        <fullName evidence="3">Acetyltransferase mec-17 homolog</fullName>
    </alternativeName>
</protein>
<evidence type="ECO:0000256" key="3">
    <source>
        <dbReference type="HAMAP-Rule" id="MF_03130"/>
    </source>
</evidence>
<name>A0A1B6KCU7_9HEMI</name>
<sequence length="270" mass="30315">MEFKFNVNDVFKSPISKINNSVLPSDFAGDRRNTLQCAGLVAEVLDEMGYASGKAQGLQHPITSADKLRNSEQIVYLMIEPGDNDGKGSVVGLLKIGVKNLFLYDETGMVHEKKSLCILDFYVHESKQRSGHGKELYDYMLHDKNLEPCQLAIDKPSENFLSFLYKHYGLAKIYPQNNNFVLFDGFFNNNNSATTESMESLSHREAASHIEKNGHSCLDSSFVKSATYKPTEYGRHAAFKPTDTMGKCLGWLSPTQLDGQYNISHHTALW</sequence>
<evidence type="ECO:0000313" key="5">
    <source>
        <dbReference type="EMBL" id="JAT09273.1"/>
    </source>
</evidence>
<reference evidence="5" key="1">
    <citation type="submission" date="2015-11" db="EMBL/GenBank/DDBJ databases">
        <title>De novo transcriptome assembly of four potential Pierce s Disease insect vectors from Arizona vineyards.</title>
        <authorList>
            <person name="Tassone E.E."/>
        </authorList>
    </citation>
    <scope>NUCLEOTIDE SEQUENCE</scope>
</reference>
<evidence type="ECO:0000256" key="1">
    <source>
        <dbReference type="ARBA" id="ARBA00022679"/>
    </source>
</evidence>
<evidence type="ECO:0000256" key="2">
    <source>
        <dbReference type="ARBA" id="ARBA00023315"/>
    </source>
</evidence>
<dbReference type="InterPro" id="IPR038746">
    <property type="entry name" value="Atat"/>
</dbReference>
<keyword evidence="2 3" id="KW-0012">Acyltransferase</keyword>
<comment type="catalytic activity">
    <reaction evidence="3">
        <text>L-lysyl-[alpha-tubulin] + acetyl-CoA = N(6)-acetyl-L-lysyl-[alpha-tubulin] + CoA + H(+)</text>
        <dbReference type="Rhea" id="RHEA:15277"/>
        <dbReference type="Rhea" id="RHEA-COMP:11278"/>
        <dbReference type="Rhea" id="RHEA-COMP:11279"/>
        <dbReference type="ChEBI" id="CHEBI:15378"/>
        <dbReference type="ChEBI" id="CHEBI:29969"/>
        <dbReference type="ChEBI" id="CHEBI:57287"/>
        <dbReference type="ChEBI" id="CHEBI:57288"/>
        <dbReference type="ChEBI" id="CHEBI:61930"/>
        <dbReference type="EC" id="2.3.1.108"/>
    </reaction>
</comment>
<dbReference type="Pfam" id="PF05301">
    <property type="entry name" value="Acetyltransf_16"/>
    <property type="match status" value="1"/>
</dbReference>
<dbReference type="GO" id="GO:0005874">
    <property type="term" value="C:microtubule"/>
    <property type="evidence" value="ECO:0007669"/>
    <property type="project" value="InterPro"/>
</dbReference>
<dbReference type="PROSITE" id="PS51730">
    <property type="entry name" value="GNAT_ATAT"/>
    <property type="match status" value="1"/>
</dbReference>
<keyword evidence="1 3" id="KW-0808">Transferase</keyword>
<feature type="binding site" evidence="3">
    <location>
        <begin position="121"/>
        <end position="134"/>
    </location>
    <ligand>
        <name>acetyl-CoA</name>
        <dbReference type="ChEBI" id="CHEBI:57288"/>
    </ligand>
</feature>
<comment type="function">
    <text evidence="3">Specifically acetylates 'Lys-40' in alpha-tubulin on the lumenal side of microtubules. Promotes microtubule destabilization and accelerates microtubule dynamics; this activity may be independent of acetylation activity. Acetylates alpha-tubulin with a slow enzymatic rate, due to a catalytic site that is not optimized for acetyl transfer. Enters the microtubule through each end and diffuses quickly throughout the lumen of microtubules. Acetylates only long/old microtubules because of its slow acetylation rate since it does not have time to act on dynamically unstable microtubules before the enzyme is released.</text>
</comment>
<proteinExistence type="inferred from homology"/>
<dbReference type="InterPro" id="IPR007965">
    <property type="entry name" value="GNAT_ATAT"/>
</dbReference>
<dbReference type="HAMAP" id="MF_03130">
    <property type="entry name" value="mec17"/>
    <property type="match status" value="1"/>
</dbReference>
<accession>A0A1B6KCU7</accession>
<dbReference type="GO" id="GO:0019799">
    <property type="term" value="F:tubulin N-acetyltransferase activity"/>
    <property type="evidence" value="ECO:0007669"/>
    <property type="project" value="UniProtKB-UniRule"/>
</dbReference>
<feature type="site" description="Crucial for catalytic activity" evidence="3">
    <location>
        <position position="56"/>
    </location>
</feature>
<dbReference type="EC" id="2.3.1.108" evidence="3"/>
<comment type="similarity">
    <text evidence="3">Belongs to the acetyltransferase ATAT1 family.</text>
</comment>
<gene>
    <name evidence="5" type="ORF">g.44393</name>
</gene>
<dbReference type="EMBL" id="GEBQ01030704">
    <property type="protein sequence ID" value="JAT09273.1"/>
    <property type="molecule type" value="Transcribed_RNA"/>
</dbReference>
<dbReference type="PANTHER" id="PTHR12327:SF0">
    <property type="entry name" value="ALPHA-TUBULIN N-ACETYLTRANSFERASE 1"/>
    <property type="match status" value="1"/>
</dbReference>
<feature type="domain" description="N-acetyltransferase" evidence="4">
    <location>
        <begin position="1"/>
        <end position="187"/>
    </location>
</feature>
<organism evidence="5">
    <name type="scientific">Graphocephala atropunctata</name>
    <dbReference type="NCBI Taxonomy" id="36148"/>
    <lineage>
        <taxon>Eukaryota</taxon>
        <taxon>Metazoa</taxon>
        <taxon>Ecdysozoa</taxon>
        <taxon>Arthropoda</taxon>
        <taxon>Hexapoda</taxon>
        <taxon>Insecta</taxon>
        <taxon>Pterygota</taxon>
        <taxon>Neoptera</taxon>
        <taxon>Paraneoptera</taxon>
        <taxon>Hemiptera</taxon>
        <taxon>Auchenorrhyncha</taxon>
        <taxon>Membracoidea</taxon>
        <taxon>Cicadellidae</taxon>
        <taxon>Cicadellinae</taxon>
        <taxon>Cicadellini</taxon>
        <taxon>Graphocephala</taxon>
    </lineage>
</organism>
<evidence type="ECO:0000259" key="4">
    <source>
        <dbReference type="PROSITE" id="PS51730"/>
    </source>
</evidence>
<comment type="caution">
    <text evidence="3">Lacks conserved residue(s) required for the propagation of feature annotation.</text>
</comment>
<dbReference type="PANTHER" id="PTHR12327">
    <property type="entry name" value="ALPHA-TUBULIN N-ACETYLTRANSFERASE 1"/>
    <property type="match status" value="1"/>
</dbReference>
<dbReference type="GO" id="GO:0048666">
    <property type="term" value="P:neuron development"/>
    <property type="evidence" value="ECO:0007669"/>
    <property type="project" value="UniProtKB-UniRule"/>
</dbReference>